<comment type="caution">
    <text evidence="13">The sequence shown here is derived from an EMBL/GenBank/DDBJ whole genome shotgun (WGS) entry which is preliminary data.</text>
</comment>
<dbReference type="Proteomes" id="UP000886878">
    <property type="component" value="Unassembled WGS sequence"/>
</dbReference>
<comment type="similarity">
    <text evidence="1 11">Belongs to the thymidylate kinase family.</text>
</comment>
<sequence>MSGNFISFEGPDGAGKTSVIKALVAELKPSMGDQLVVTREPGGDPFSAKLRKILFDDANRGMDGRTEALLFAADRRHHVVSTIMPALAAGKTIFCDRYVDSSVAYQGGGRQLGEQEIWDINAFATNGVMPQLTVYFEIAPEVGIARIESHRTDQVNRLDEETMNFHHRVHAAYQHLYQQYPQRISRIDASKPLPKVIAETRRVIHDRFPDLFDGKTKGVN</sequence>
<name>A0A9D1QMR7_9LACO</name>
<dbReference type="GO" id="GO:0006235">
    <property type="term" value="P:dTTP biosynthetic process"/>
    <property type="evidence" value="ECO:0007669"/>
    <property type="project" value="UniProtKB-UniRule"/>
</dbReference>
<dbReference type="FunFam" id="3.40.50.300:FF:000225">
    <property type="entry name" value="Thymidylate kinase"/>
    <property type="match status" value="1"/>
</dbReference>
<feature type="binding site" evidence="11">
    <location>
        <begin position="10"/>
        <end position="17"/>
    </location>
    <ligand>
        <name>ATP</name>
        <dbReference type="ChEBI" id="CHEBI:30616"/>
    </ligand>
</feature>
<dbReference type="AlphaFoldDB" id="A0A9D1QMR7"/>
<keyword evidence="4 11" id="KW-0808">Transferase</keyword>
<evidence type="ECO:0000256" key="7">
    <source>
        <dbReference type="ARBA" id="ARBA00022777"/>
    </source>
</evidence>
<dbReference type="GO" id="GO:0005829">
    <property type="term" value="C:cytosol"/>
    <property type="evidence" value="ECO:0007669"/>
    <property type="project" value="TreeGrafter"/>
</dbReference>
<keyword evidence="5 11" id="KW-0545">Nucleotide biosynthesis</keyword>
<dbReference type="InterPro" id="IPR018094">
    <property type="entry name" value="Thymidylate_kinase"/>
</dbReference>
<dbReference type="InterPro" id="IPR039430">
    <property type="entry name" value="Thymidylate_kin-like_dom"/>
</dbReference>
<dbReference type="PANTHER" id="PTHR10344">
    <property type="entry name" value="THYMIDYLATE KINASE"/>
    <property type="match status" value="1"/>
</dbReference>
<dbReference type="SUPFAM" id="SSF52540">
    <property type="entry name" value="P-loop containing nucleoside triphosphate hydrolases"/>
    <property type="match status" value="1"/>
</dbReference>
<dbReference type="NCBIfam" id="TIGR00041">
    <property type="entry name" value="DTMP_kinase"/>
    <property type="match status" value="1"/>
</dbReference>
<keyword evidence="7 11" id="KW-0418">Kinase</keyword>
<dbReference type="PANTHER" id="PTHR10344:SF4">
    <property type="entry name" value="UMP-CMP KINASE 2, MITOCHONDRIAL"/>
    <property type="match status" value="1"/>
</dbReference>
<dbReference type="GO" id="GO:0006227">
    <property type="term" value="P:dUDP biosynthetic process"/>
    <property type="evidence" value="ECO:0007669"/>
    <property type="project" value="TreeGrafter"/>
</dbReference>
<evidence type="ECO:0000259" key="12">
    <source>
        <dbReference type="Pfam" id="PF02223"/>
    </source>
</evidence>
<dbReference type="CDD" id="cd01672">
    <property type="entry name" value="TMPK"/>
    <property type="match status" value="1"/>
</dbReference>
<comment type="catalytic activity">
    <reaction evidence="9 11">
        <text>dTMP + ATP = dTDP + ADP</text>
        <dbReference type="Rhea" id="RHEA:13517"/>
        <dbReference type="ChEBI" id="CHEBI:30616"/>
        <dbReference type="ChEBI" id="CHEBI:58369"/>
        <dbReference type="ChEBI" id="CHEBI:63528"/>
        <dbReference type="ChEBI" id="CHEBI:456216"/>
        <dbReference type="EC" id="2.7.4.9"/>
    </reaction>
</comment>
<comment type="function">
    <text evidence="10 11">Phosphorylation of dTMP to form dTDP in both de novo and salvage pathways of dTTP synthesis.</text>
</comment>
<dbReference type="GO" id="GO:0004798">
    <property type="term" value="F:dTMP kinase activity"/>
    <property type="evidence" value="ECO:0007669"/>
    <property type="project" value="UniProtKB-UniRule"/>
</dbReference>
<proteinExistence type="inferred from homology"/>
<accession>A0A9D1QMR7</accession>
<dbReference type="GO" id="GO:0006233">
    <property type="term" value="P:dTDP biosynthetic process"/>
    <property type="evidence" value="ECO:0007669"/>
    <property type="project" value="InterPro"/>
</dbReference>
<dbReference type="EC" id="2.7.4.9" evidence="2 11"/>
<evidence type="ECO:0000256" key="6">
    <source>
        <dbReference type="ARBA" id="ARBA00022741"/>
    </source>
</evidence>
<reference evidence="13" key="1">
    <citation type="journal article" date="2021" name="PeerJ">
        <title>Extensive microbial diversity within the chicken gut microbiome revealed by metagenomics and culture.</title>
        <authorList>
            <person name="Gilroy R."/>
            <person name="Ravi A."/>
            <person name="Getino M."/>
            <person name="Pursley I."/>
            <person name="Horton D.L."/>
            <person name="Alikhan N.F."/>
            <person name="Baker D."/>
            <person name="Gharbi K."/>
            <person name="Hall N."/>
            <person name="Watson M."/>
            <person name="Adriaenssens E.M."/>
            <person name="Foster-Nyarko E."/>
            <person name="Jarju S."/>
            <person name="Secka A."/>
            <person name="Antonio M."/>
            <person name="Oren A."/>
            <person name="Chaudhuri R.R."/>
            <person name="La Ragione R."/>
            <person name="Hildebrand F."/>
            <person name="Pallen M.J."/>
        </authorList>
    </citation>
    <scope>NUCLEOTIDE SEQUENCE</scope>
    <source>
        <strain evidence="13">ChiHejej3B27-2180</strain>
    </source>
</reference>
<organism evidence="13 14">
    <name type="scientific">Candidatus Limosilactobacillus merdipullorum</name>
    <dbReference type="NCBI Taxonomy" id="2838653"/>
    <lineage>
        <taxon>Bacteria</taxon>
        <taxon>Bacillati</taxon>
        <taxon>Bacillota</taxon>
        <taxon>Bacilli</taxon>
        <taxon>Lactobacillales</taxon>
        <taxon>Lactobacillaceae</taxon>
        <taxon>Limosilactobacillus</taxon>
    </lineage>
</organism>
<evidence type="ECO:0000256" key="2">
    <source>
        <dbReference type="ARBA" id="ARBA00012980"/>
    </source>
</evidence>
<evidence type="ECO:0000313" key="14">
    <source>
        <dbReference type="Proteomes" id="UP000886878"/>
    </source>
</evidence>
<evidence type="ECO:0000256" key="9">
    <source>
        <dbReference type="ARBA" id="ARBA00048743"/>
    </source>
</evidence>
<dbReference type="Pfam" id="PF02223">
    <property type="entry name" value="Thymidylate_kin"/>
    <property type="match status" value="1"/>
</dbReference>
<keyword evidence="6 11" id="KW-0547">Nucleotide-binding</keyword>
<evidence type="ECO:0000256" key="3">
    <source>
        <dbReference type="ARBA" id="ARBA00017144"/>
    </source>
</evidence>
<keyword evidence="8 11" id="KW-0067">ATP-binding</keyword>
<evidence type="ECO:0000256" key="4">
    <source>
        <dbReference type="ARBA" id="ARBA00022679"/>
    </source>
</evidence>
<reference evidence="13" key="2">
    <citation type="submission" date="2021-04" db="EMBL/GenBank/DDBJ databases">
        <authorList>
            <person name="Gilroy R."/>
        </authorList>
    </citation>
    <scope>NUCLEOTIDE SEQUENCE</scope>
    <source>
        <strain evidence="13">ChiHejej3B27-2180</strain>
    </source>
</reference>
<evidence type="ECO:0000256" key="1">
    <source>
        <dbReference type="ARBA" id="ARBA00009776"/>
    </source>
</evidence>
<dbReference type="HAMAP" id="MF_00165">
    <property type="entry name" value="Thymidylate_kinase"/>
    <property type="match status" value="1"/>
</dbReference>
<evidence type="ECO:0000256" key="8">
    <source>
        <dbReference type="ARBA" id="ARBA00022840"/>
    </source>
</evidence>
<protein>
    <recommendedName>
        <fullName evidence="3 11">Thymidylate kinase</fullName>
        <ecNumber evidence="2 11">2.7.4.9</ecNumber>
    </recommendedName>
    <alternativeName>
        <fullName evidence="11">dTMP kinase</fullName>
    </alternativeName>
</protein>
<dbReference type="GO" id="GO:0005524">
    <property type="term" value="F:ATP binding"/>
    <property type="evidence" value="ECO:0007669"/>
    <property type="project" value="UniProtKB-UniRule"/>
</dbReference>
<evidence type="ECO:0000256" key="5">
    <source>
        <dbReference type="ARBA" id="ARBA00022727"/>
    </source>
</evidence>
<dbReference type="EMBL" id="DXGK01000041">
    <property type="protein sequence ID" value="HIW70190.1"/>
    <property type="molecule type" value="Genomic_DNA"/>
</dbReference>
<feature type="domain" description="Thymidylate kinase-like" evidence="12">
    <location>
        <begin position="8"/>
        <end position="196"/>
    </location>
</feature>
<dbReference type="InterPro" id="IPR027417">
    <property type="entry name" value="P-loop_NTPase"/>
</dbReference>
<dbReference type="Gene3D" id="3.40.50.300">
    <property type="entry name" value="P-loop containing nucleotide triphosphate hydrolases"/>
    <property type="match status" value="1"/>
</dbReference>
<evidence type="ECO:0000256" key="11">
    <source>
        <dbReference type="HAMAP-Rule" id="MF_00165"/>
    </source>
</evidence>
<gene>
    <name evidence="11 13" type="primary">tmk</name>
    <name evidence="13" type="ORF">H9876_02240</name>
</gene>
<evidence type="ECO:0000313" key="13">
    <source>
        <dbReference type="EMBL" id="HIW70190.1"/>
    </source>
</evidence>
<evidence type="ECO:0000256" key="10">
    <source>
        <dbReference type="ARBA" id="ARBA00057735"/>
    </source>
</evidence>